<dbReference type="SUPFAM" id="SSF161098">
    <property type="entry name" value="MetI-like"/>
    <property type="match status" value="1"/>
</dbReference>
<dbReference type="PANTHER" id="PTHR30151">
    <property type="entry name" value="ALKANE SULFONATE ABC TRANSPORTER-RELATED, MEMBRANE SUBUNIT"/>
    <property type="match status" value="1"/>
</dbReference>
<feature type="domain" description="ABC transmembrane type-1" evidence="8">
    <location>
        <begin position="58"/>
        <end position="238"/>
    </location>
</feature>
<evidence type="ECO:0000256" key="1">
    <source>
        <dbReference type="ARBA" id="ARBA00004651"/>
    </source>
</evidence>
<dbReference type="GO" id="GO:0055085">
    <property type="term" value="P:transmembrane transport"/>
    <property type="evidence" value="ECO:0007669"/>
    <property type="project" value="InterPro"/>
</dbReference>
<comment type="caution">
    <text evidence="9">The sequence shown here is derived from an EMBL/GenBank/DDBJ whole genome shotgun (WGS) entry which is preliminary data.</text>
</comment>
<keyword evidence="10" id="KW-1185">Reference proteome</keyword>
<dbReference type="Pfam" id="PF00528">
    <property type="entry name" value="BPD_transp_1"/>
    <property type="match status" value="1"/>
</dbReference>
<feature type="transmembrane region" description="Helical" evidence="7">
    <location>
        <begin position="59"/>
        <end position="84"/>
    </location>
</feature>
<feature type="transmembrane region" description="Helical" evidence="7">
    <location>
        <begin position="124"/>
        <end position="143"/>
    </location>
</feature>
<evidence type="ECO:0000259" key="8">
    <source>
        <dbReference type="PROSITE" id="PS50928"/>
    </source>
</evidence>
<keyword evidence="5 7" id="KW-1133">Transmembrane helix</keyword>
<dbReference type="AlphaFoldDB" id="A0A9X2PEQ0"/>
<reference evidence="9" key="1">
    <citation type="submission" date="2022-08" db="EMBL/GenBank/DDBJ databases">
        <authorList>
            <person name="Li F."/>
        </authorList>
    </citation>
    <scope>NUCLEOTIDE SEQUENCE</scope>
    <source>
        <strain evidence="9">MQZ15Z-1</strain>
    </source>
</reference>
<name>A0A9X2PEQ0_9HYPH</name>
<keyword evidence="3" id="KW-1003">Cell membrane</keyword>
<evidence type="ECO:0000313" key="9">
    <source>
        <dbReference type="EMBL" id="MCS0494595.1"/>
    </source>
</evidence>
<feature type="transmembrane region" description="Helical" evidence="7">
    <location>
        <begin position="96"/>
        <end position="118"/>
    </location>
</feature>
<dbReference type="Proteomes" id="UP001151088">
    <property type="component" value="Unassembled WGS sequence"/>
</dbReference>
<dbReference type="RefSeq" id="WP_258731615.1">
    <property type="nucleotide sequence ID" value="NZ_JANTHY010000002.1"/>
</dbReference>
<gene>
    <name evidence="9" type="ORF">NVS89_05755</name>
</gene>
<evidence type="ECO:0000256" key="6">
    <source>
        <dbReference type="ARBA" id="ARBA00023136"/>
    </source>
</evidence>
<dbReference type="Gene3D" id="1.10.3720.10">
    <property type="entry name" value="MetI-like"/>
    <property type="match status" value="1"/>
</dbReference>
<dbReference type="CDD" id="cd06261">
    <property type="entry name" value="TM_PBP2"/>
    <property type="match status" value="1"/>
</dbReference>
<dbReference type="InterPro" id="IPR035906">
    <property type="entry name" value="MetI-like_sf"/>
</dbReference>
<feature type="transmembrane region" description="Helical" evidence="7">
    <location>
        <begin position="219"/>
        <end position="241"/>
    </location>
</feature>
<comment type="subcellular location">
    <subcellularLocation>
        <location evidence="1 7">Cell membrane</location>
        <topology evidence="1 7">Multi-pass membrane protein</topology>
    </subcellularLocation>
</comment>
<dbReference type="PANTHER" id="PTHR30151:SF20">
    <property type="entry name" value="ABC TRANSPORTER PERMEASE PROTEIN HI_0355-RELATED"/>
    <property type="match status" value="1"/>
</dbReference>
<accession>A0A9X2PEQ0</accession>
<dbReference type="PROSITE" id="PS50928">
    <property type="entry name" value="ABC_TM1"/>
    <property type="match status" value="1"/>
</dbReference>
<proteinExistence type="inferred from homology"/>
<feature type="transmembrane region" description="Helical" evidence="7">
    <location>
        <begin position="176"/>
        <end position="199"/>
    </location>
</feature>
<keyword evidence="2 7" id="KW-0813">Transport</keyword>
<evidence type="ECO:0000256" key="5">
    <source>
        <dbReference type="ARBA" id="ARBA00022989"/>
    </source>
</evidence>
<comment type="similarity">
    <text evidence="7">Belongs to the binding-protein-dependent transport system permease family.</text>
</comment>
<dbReference type="EMBL" id="JANTHZ010000002">
    <property type="protein sequence ID" value="MCS0494595.1"/>
    <property type="molecule type" value="Genomic_DNA"/>
</dbReference>
<keyword evidence="6 7" id="KW-0472">Membrane</keyword>
<dbReference type="InterPro" id="IPR000515">
    <property type="entry name" value="MetI-like"/>
</dbReference>
<evidence type="ECO:0000256" key="2">
    <source>
        <dbReference type="ARBA" id="ARBA00022448"/>
    </source>
</evidence>
<dbReference type="GO" id="GO:0005886">
    <property type="term" value="C:plasma membrane"/>
    <property type="evidence" value="ECO:0007669"/>
    <property type="project" value="UniProtKB-SubCell"/>
</dbReference>
<sequence length="260" mass="27718">MKAATLGTVLPPLAALLVLVALWQASTDVFAIPDYILPSPLAIAEAVVANWPLLLKQSWATFVESMLGFGLGIVVGIPLAVLIACSPAAEKTFYPLLVASQSVPKVALAPIFVVWFGFGLLPKVLIAFSIAFFPVVVNTVVGLQRTPPDMIRLMRALGSSPLETFWRVRIPMASPFIFAGIKISSAFAVVGAIVGEFIAAEQGLGYLQLVANNNLQIPLLFACLLMLSVLGAVIYYLVVLVERLILPAPLRALQNGEPGQ</sequence>
<keyword evidence="4 7" id="KW-0812">Transmembrane</keyword>
<evidence type="ECO:0000313" key="10">
    <source>
        <dbReference type="Proteomes" id="UP001151088"/>
    </source>
</evidence>
<evidence type="ECO:0000256" key="7">
    <source>
        <dbReference type="RuleBase" id="RU363032"/>
    </source>
</evidence>
<evidence type="ECO:0000256" key="3">
    <source>
        <dbReference type="ARBA" id="ARBA00022475"/>
    </source>
</evidence>
<protein>
    <submittedName>
        <fullName evidence="9">ABC transporter permease</fullName>
    </submittedName>
</protein>
<evidence type="ECO:0000256" key="4">
    <source>
        <dbReference type="ARBA" id="ARBA00022692"/>
    </source>
</evidence>
<organism evidence="9 10">
    <name type="scientific">Ancylobacter mangrovi</name>
    <dbReference type="NCBI Taxonomy" id="2972472"/>
    <lineage>
        <taxon>Bacteria</taxon>
        <taxon>Pseudomonadati</taxon>
        <taxon>Pseudomonadota</taxon>
        <taxon>Alphaproteobacteria</taxon>
        <taxon>Hyphomicrobiales</taxon>
        <taxon>Xanthobacteraceae</taxon>
        <taxon>Ancylobacter</taxon>
    </lineage>
</organism>